<name>A0AA87Q6N1_RHIRH</name>
<organism evidence="1 2">
    <name type="scientific">Rhizobium rhizogenes NBRC 13257</name>
    <dbReference type="NCBI Taxonomy" id="1220581"/>
    <lineage>
        <taxon>Bacteria</taxon>
        <taxon>Pseudomonadati</taxon>
        <taxon>Pseudomonadota</taxon>
        <taxon>Alphaproteobacteria</taxon>
        <taxon>Hyphomicrobiales</taxon>
        <taxon>Rhizobiaceae</taxon>
        <taxon>Rhizobium/Agrobacterium group</taxon>
        <taxon>Rhizobium</taxon>
    </lineage>
</organism>
<evidence type="ECO:0000313" key="1">
    <source>
        <dbReference type="EMBL" id="GAJ92264.1"/>
    </source>
</evidence>
<protein>
    <submittedName>
        <fullName evidence="1">Uncharacterized protein</fullName>
    </submittedName>
</protein>
<gene>
    <name evidence="1" type="ORF">RRH01S_03_03360</name>
</gene>
<sequence>MSAVVTHAKRSAHCAFLEEADFAIDGFCTCIRREQVEPEACYIVDREDQTANLMQKCRSMAEADRGHGDAVKLGVPHIVVVQADHCETDWFRSEAAQKIVRIWRSEPSVMFGCVIAANQRGISGKALYRHDERNVRFGGMCDGEGQLRNASVHVLTVSVQHVSGPMLSSGASRQPSVRVR</sequence>
<accession>A0AA87Q6N1</accession>
<dbReference type="Proteomes" id="UP000026941">
    <property type="component" value="Unassembled WGS sequence"/>
</dbReference>
<proteinExistence type="predicted"/>
<dbReference type="AlphaFoldDB" id="A0AA87Q6N1"/>
<dbReference type="EMBL" id="BAYX01000003">
    <property type="protein sequence ID" value="GAJ92264.1"/>
    <property type="molecule type" value="Genomic_DNA"/>
</dbReference>
<evidence type="ECO:0000313" key="2">
    <source>
        <dbReference type="Proteomes" id="UP000026941"/>
    </source>
</evidence>
<reference evidence="1 2" key="1">
    <citation type="submission" date="2014-05" db="EMBL/GenBank/DDBJ databases">
        <title>Whole genome shotgun sequence of Rhizobium rhizogenes NBRC 13257.</title>
        <authorList>
            <person name="Katano-Makiyama Y."/>
            <person name="Hosoyama A."/>
            <person name="Hashimoto M."/>
            <person name="Hosoyama Y."/>
            <person name="Noguchi M."/>
            <person name="Tsuchikane K."/>
            <person name="Kimura A."/>
            <person name="Ohji S."/>
            <person name="Ichikawa N."/>
            <person name="Yamazoe A."/>
            <person name="Fujita N."/>
        </authorList>
    </citation>
    <scope>NUCLEOTIDE SEQUENCE [LARGE SCALE GENOMIC DNA]</scope>
    <source>
        <strain evidence="1 2">NBRC 13257</strain>
    </source>
</reference>
<comment type="caution">
    <text evidence="1">The sequence shown here is derived from an EMBL/GenBank/DDBJ whole genome shotgun (WGS) entry which is preliminary data.</text>
</comment>